<dbReference type="Gene3D" id="3.40.630.30">
    <property type="match status" value="1"/>
</dbReference>
<keyword evidence="1 4" id="KW-0808">Transferase</keyword>
<evidence type="ECO:0000256" key="1">
    <source>
        <dbReference type="ARBA" id="ARBA00022679"/>
    </source>
</evidence>
<dbReference type="RefSeq" id="WP_102770988.1">
    <property type="nucleotide sequence ID" value="NZ_POQS01000001.1"/>
</dbReference>
<gene>
    <name evidence="4" type="ORF">C1I89_01200</name>
</gene>
<dbReference type="InterPro" id="IPR016181">
    <property type="entry name" value="Acyl_CoA_acyltransferase"/>
</dbReference>
<keyword evidence="5" id="KW-1185">Reference proteome</keyword>
<dbReference type="PANTHER" id="PTHR43877:SF2">
    <property type="entry name" value="AMINOALKYLPHOSPHONATE N-ACETYLTRANSFERASE-RELATED"/>
    <property type="match status" value="1"/>
</dbReference>
<dbReference type="Proteomes" id="UP000235994">
    <property type="component" value="Unassembled WGS sequence"/>
</dbReference>
<dbReference type="CDD" id="cd04301">
    <property type="entry name" value="NAT_SF"/>
    <property type="match status" value="1"/>
</dbReference>
<evidence type="ECO:0000256" key="2">
    <source>
        <dbReference type="ARBA" id="ARBA00023315"/>
    </source>
</evidence>
<evidence type="ECO:0000259" key="3">
    <source>
        <dbReference type="PROSITE" id="PS51186"/>
    </source>
</evidence>
<dbReference type="AlphaFoldDB" id="A0A2N8KNJ2"/>
<dbReference type="InterPro" id="IPR000182">
    <property type="entry name" value="GNAT_dom"/>
</dbReference>
<dbReference type="Pfam" id="PF00583">
    <property type="entry name" value="Acetyltransf_1"/>
    <property type="match status" value="1"/>
</dbReference>
<evidence type="ECO:0000313" key="5">
    <source>
        <dbReference type="Proteomes" id="UP000235994"/>
    </source>
</evidence>
<comment type="caution">
    <text evidence="4">The sequence shown here is derived from an EMBL/GenBank/DDBJ whole genome shotgun (WGS) entry which is preliminary data.</text>
</comment>
<protein>
    <submittedName>
        <fullName evidence="4">GNAT family N-acetyltransferase</fullName>
    </submittedName>
</protein>
<evidence type="ECO:0000313" key="4">
    <source>
        <dbReference type="EMBL" id="PND35043.1"/>
    </source>
</evidence>
<dbReference type="PROSITE" id="PS51186">
    <property type="entry name" value="GNAT"/>
    <property type="match status" value="1"/>
</dbReference>
<dbReference type="InterPro" id="IPR050832">
    <property type="entry name" value="Bact_Acetyltransf"/>
</dbReference>
<feature type="domain" description="N-acetyltransferase" evidence="3">
    <location>
        <begin position="6"/>
        <end position="154"/>
    </location>
</feature>
<accession>A0A2N8KNJ2</accession>
<dbReference type="GO" id="GO:0016747">
    <property type="term" value="F:acyltransferase activity, transferring groups other than amino-acyl groups"/>
    <property type="evidence" value="ECO:0007669"/>
    <property type="project" value="InterPro"/>
</dbReference>
<name>A0A2N8KNJ2_9BURK</name>
<dbReference type="SUPFAM" id="SSF55729">
    <property type="entry name" value="Acyl-CoA N-acyltransferases (Nat)"/>
    <property type="match status" value="1"/>
</dbReference>
<dbReference type="PANTHER" id="PTHR43877">
    <property type="entry name" value="AMINOALKYLPHOSPHONATE N-ACETYLTRANSFERASE-RELATED-RELATED"/>
    <property type="match status" value="1"/>
</dbReference>
<organism evidence="4 5">
    <name type="scientific">Achromobacter pulmonis</name>
    <dbReference type="NCBI Taxonomy" id="1389932"/>
    <lineage>
        <taxon>Bacteria</taxon>
        <taxon>Pseudomonadati</taxon>
        <taxon>Pseudomonadota</taxon>
        <taxon>Betaproteobacteria</taxon>
        <taxon>Burkholderiales</taxon>
        <taxon>Alcaligenaceae</taxon>
        <taxon>Achromobacter</taxon>
    </lineage>
</organism>
<proteinExistence type="predicted"/>
<sequence>MPDPQLVFRRARLADLPVIVAMLADDELGAARENPSLPLDPRYTAAFGAIAQDCNQFLAVLERDGSVVGCLQLSFIPGLSRLGQWRGQIESVRIASSARGAGLGRAMFEWAIEQCRVQGCSLVQLTTDRARPDARRFYESLGFKASHDGMKLSL</sequence>
<reference evidence="4 5" key="1">
    <citation type="submission" date="2018-01" db="EMBL/GenBank/DDBJ databases">
        <title>The draft genome of an aniline degradation strain ANB-1.</title>
        <authorList>
            <person name="Zhang L."/>
            <person name="Jiang J."/>
        </authorList>
    </citation>
    <scope>NUCLEOTIDE SEQUENCE [LARGE SCALE GENOMIC DNA]</scope>
    <source>
        <strain evidence="4 5">ANB-1</strain>
    </source>
</reference>
<keyword evidence="2" id="KW-0012">Acyltransferase</keyword>
<dbReference type="EMBL" id="POQS01000001">
    <property type="protein sequence ID" value="PND35043.1"/>
    <property type="molecule type" value="Genomic_DNA"/>
</dbReference>